<dbReference type="Proteomes" id="UP000289738">
    <property type="component" value="Chromosome B01"/>
</dbReference>
<dbReference type="EMBL" id="SDMP01000011">
    <property type="protein sequence ID" value="RYR29018.1"/>
    <property type="molecule type" value="Genomic_DNA"/>
</dbReference>
<accession>A0A445ARF2</accession>
<evidence type="ECO:0000313" key="2">
    <source>
        <dbReference type="Proteomes" id="UP000289738"/>
    </source>
</evidence>
<dbReference type="AlphaFoldDB" id="A0A445ARF2"/>
<organism evidence="1 2">
    <name type="scientific">Arachis hypogaea</name>
    <name type="common">Peanut</name>
    <dbReference type="NCBI Taxonomy" id="3818"/>
    <lineage>
        <taxon>Eukaryota</taxon>
        <taxon>Viridiplantae</taxon>
        <taxon>Streptophyta</taxon>
        <taxon>Embryophyta</taxon>
        <taxon>Tracheophyta</taxon>
        <taxon>Spermatophyta</taxon>
        <taxon>Magnoliopsida</taxon>
        <taxon>eudicotyledons</taxon>
        <taxon>Gunneridae</taxon>
        <taxon>Pentapetalae</taxon>
        <taxon>rosids</taxon>
        <taxon>fabids</taxon>
        <taxon>Fabales</taxon>
        <taxon>Fabaceae</taxon>
        <taxon>Papilionoideae</taxon>
        <taxon>50 kb inversion clade</taxon>
        <taxon>dalbergioids sensu lato</taxon>
        <taxon>Dalbergieae</taxon>
        <taxon>Pterocarpus clade</taxon>
        <taxon>Arachis</taxon>
    </lineage>
</organism>
<reference evidence="1 2" key="1">
    <citation type="submission" date="2019-01" db="EMBL/GenBank/DDBJ databases">
        <title>Sequencing of cultivated peanut Arachis hypogaea provides insights into genome evolution and oil improvement.</title>
        <authorList>
            <person name="Chen X."/>
        </authorList>
    </citation>
    <scope>NUCLEOTIDE SEQUENCE [LARGE SCALE GENOMIC DNA]</scope>
    <source>
        <strain evidence="2">cv. Fuhuasheng</strain>
        <tissue evidence="1">Leaves</tissue>
    </source>
</reference>
<proteinExistence type="predicted"/>
<evidence type="ECO:0000313" key="1">
    <source>
        <dbReference type="EMBL" id="RYR29018.1"/>
    </source>
</evidence>
<name>A0A445ARF2_ARAHY</name>
<keyword evidence="2" id="KW-1185">Reference proteome</keyword>
<comment type="caution">
    <text evidence="1">The sequence shown here is derived from an EMBL/GenBank/DDBJ whole genome shotgun (WGS) entry which is preliminary data.</text>
</comment>
<sequence length="33" mass="3773">MPSLKAQKLLQNSPVLEFGFTTTLSLVRFFFDP</sequence>
<gene>
    <name evidence="1" type="ORF">Ahy_B01g053292</name>
</gene>
<protein>
    <submittedName>
        <fullName evidence="1">Uncharacterized protein</fullName>
    </submittedName>
</protein>